<dbReference type="InterPro" id="IPR000515">
    <property type="entry name" value="MetI-like"/>
</dbReference>
<comment type="similarity">
    <text evidence="7">Belongs to the binding-protein-dependent transport system permease family.</text>
</comment>
<comment type="caution">
    <text evidence="9">The sequence shown here is derived from an EMBL/GenBank/DDBJ whole genome shotgun (WGS) entry which is preliminary data.</text>
</comment>
<keyword evidence="6 7" id="KW-0472">Membrane</keyword>
<keyword evidence="4 7" id="KW-0812">Transmembrane</keyword>
<evidence type="ECO:0000313" key="9">
    <source>
        <dbReference type="EMBL" id="MBT0773631.1"/>
    </source>
</evidence>
<evidence type="ECO:0000256" key="3">
    <source>
        <dbReference type="ARBA" id="ARBA00022475"/>
    </source>
</evidence>
<dbReference type="PANTHER" id="PTHR30151:SF38">
    <property type="entry name" value="ALIPHATIC SULFONATES TRANSPORT PERMEASE PROTEIN SSUC-RELATED"/>
    <property type="match status" value="1"/>
</dbReference>
<keyword evidence="3" id="KW-1003">Cell membrane</keyword>
<feature type="transmembrane region" description="Helical" evidence="7">
    <location>
        <begin position="146"/>
        <end position="165"/>
    </location>
</feature>
<evidence type="ECO:0000256" key="2">
    <source>
        <dbReference type="ARBA" id="ARBA00022448"/>
    </source>
</evidence>
<evidence type="ECO:0000256" key="7">
    <source>
        <dbReference type="RuleBase" id="RU363032"/>
    </source>
</evidence>
<evidence type="ECO:0000256" key="6">
    <source>
        <dbReference type="ARBA" id="ARBA00023136"/>
    </source>
</evidence>
<feature type="domain" description="ABC transmembrane type-1" evidence="8">
    <location>
        <begin position="80"/>
        <end position="260"/>
    </location>
</feature>
<dbReference type="CDD" id="cd06261">
    <property type="entry name" value="TM_PBP2"/>
    <property type="match status" value="1"/>
</dbReference>
<dbReference type="Gene3D" id="1.10.3720.10">
    <property type="entry name" value="MetI-like"/>
    <property type="match status" value="1"/>
</dbReference>
<evidence type="ECO:0000259" key="8">
    <source>
        <dbReference type="PROSITE" id="PS50928"/>
    </source>
</evidence>
<accession>A0ABS5TS71</accession>
<protein>
    <submittedName>
        <fullName evidence="9">ABC transporter permease</fullName>
    </submittedName>
</protein>
<reference evidence="9 10" key="1">
    <citation type="submission" date="2021-05" db="EMBL/GenBank/DDBJ databases">
        <title>Kineosporia and Streptomyces sp. nov. two new marine actinobacteria isolated from Coral.</title>
        <authorList>
            <person name="Buangrab K."/>
            <person name="Sutthacheep M."/>
            <person name="Yeemin T."/>
            <person name="Harunari E."/>
            <person name="Igarashi Y."/>
            <person name="Kanchanasin P."/>
            <person name="Tanasupawat S."/>
            <person name="Phongsopitanun W."/>
        </authorList>
    </citation>
    <scope>NUCLEOTIDE SEQUENCE [LARGE SCALE GENOMIC DNA]</scope>
    <source>
        <strain evidence="9 10">J2-2</strain>
    </source>
</reference>
<feature type="transmembrane region" description="Helical" evidence="7">
    <location>
        <begin position="241"/>
        <end position="260"/>
    </location>
</feature>
<comment type="subcellular location">
    <subcellularLocation>
        <location evidence="1 7">Cell membrane</location>
        <topology evidence="1 7">Multi-pass membrane protein</topology>
    </subcellularLocation>
</comment>
<keyword evidence="5 7" id="KW-1133">Transmembrane helix</keyword>
<proteinExistence type="inferred from homology"/>
<keyword evidence="10" id="KW-1185">Reference proteome</keyword>
<dbReference type="PANTHER" id="PTHR30151">
    <property type="entry name" value="ALKANE SULFONATE ABC TRANSPORTER-RELATED, MEMBRANE SUBUNIT"/>
    <property type="match status" value="1"/>
</dbReference>
<evidence type="ECO:0000256" key="5">
    <source>
        <dbReference type="ARBA" id="ARBA00022989"/>
    </source>
</evidence>
<sequence length="277" mass="29720">MTAVTDPATDGLVEPAVRSRRVRSSRTSALLRTVGPVTLVLLWWAASSTGLLRPEVLASPAQVIRAVGELWGDGEFQAALTTSLRRSGLGLVIGLSLGLVLGVTTGLSRLGDELIDSSVQMLRTVPFLALVPLFLVWFGIGETAKIVLIAFATTFPMYVNATSGVRTVDPRLVEAMRTFGMGRIALIREVILPGALPQLLVGLRLSMTLSVVALIAAEELNATAGIGYLMTQAQNFVRTDILALCIIVYGLFGLAADVIVRTLERLLMPWRRAGARR</sequence>
<dbReference type="Pfam" id="PF00528">
    <property type="entry name" value="BPD_transp_1"/>
    <property type="match status" value="1"/>
</dbReference>
<organism evidence="9 10">
    <name type="scientific">Kineosporia corallincola</name>
    <dbReference type="NCBI Taxonomy" id="2835133"/>
    <lineage>
        <taxon>Bacteria</taxon>
        <taxon>Bacillati</taxon>
        <taxon>Actinomycetota</taxon>
        <taxon>Actinomycetes</taxon>
        <taxon>Kineosporiales</taxon>
        <taxon>Kineosporiaceae</taxon>
        <taxon>Kineosporia</taxon>
    </lineage>
</organism>
<dbReference type="PROSITE" id="PS50928">
    <property type="entry name" value="ABC_TM1"/>
    <property type="match status" value="1"/>
</dbReference>
<dbReference type="RefSeq" id="WP_214160172.1">
    <property type="nucleotide sequence ID" value="NZ_JAHBAY010000019.1"/>
</dbReference>
<keyword evidence="2 7" id="KW-0813">Transport</keyword>
<feature type="transmembrane region" description="Helical" evidence="7">
    <location>
        <begin position="89"/>
        <end position="110"/>
    </location>
</feature>
<gene>
    <name evidence="9" type="ORF">KIH74_32100</name>
</gene>
<dbReference type="Proteomes" id="UP001197247">
    <property type="component" value="Unassembled WGS sequence"/>
</dbReference>
<dbReference type="InterPro" id="IPR035906">
    <property type="entry name" value="MetI-like_sf"/>
</dbReference>
<name>A0ABS5TS71_9ACTN</name>
<dbReference type="EMBL" id="JAHBAY010000019">
    <property type="protein sequence ID" value="MBT0773631.1"/>
    <property type="molecule type" value="Genomic_DNA"/>
</dbReference>
<feature type="transmembrane region" description="Helical" evidence="7">
    <location>
        <begin position="122"/>
        <end position="140"/>
    </location>
</feature>
<evidence type="ECO:0000256" key="1">
    <source>
        <dbReference type="ARBA" id="ARBA00004651"/>
    </source>
</evidence>
<feature type="transmembrane region" description="Helical" evidence="7">
    <location>
        <begin position="209"/>
        <end position="229"/>
    </location>
</feature>
<evidence type="ECO:0000313" key="10">
    <source>
        <dbReference type="Proteomes" id="UP001197247"/>
    </source>
</evidence>
<feature type="transmembrane region" description="Helical" evidence="7">
    <location>
        <begin position="29"/>
        <end position="46"/>
    </location>
</feature>
<evidence type="ECO:0000256" key="4">
    <source>
        <dbReference type="ARBA" id="ARBA00022692"/>
    </source>
</evidence>
<dbReference type="SUPFAM" id="SSF161098">
    <property type="entry name" value="MetI-like"/>
    <property type="match status" value="1"/>
</dbReference>